<gene>
    <name evidence="1" type="ordered locus">Rmet_4304</name>
</gene>
<evidence type="ECO:0000313" key="1">
    <source>
        <dbReference type="EMBL" id="ABF11170.1"/>
    </source>
</evidence>
<accession>Q1LFA6</accession>
<dbReference type="EMBL" id="CP000353">
    <property type="protein sequence ID" value="ABF11170.1"/>
    <property type="molecule type" value="Genomic_DNA"/>
</dbReference>
<sequence>MICLSCDCGFENISLPLTVLRAGISSCMTSQCSTTFSVRNTKYVNSQYRLWRPASIATVGHYVVAFSDHHTNLVSEVGGKTSRASLGCLPDSSG</sequence>
<dbReference type="HOGENOM" id="CLU_2384049_0_0_4"/>
<protein>
    <submittedName>
        <fullName evidence="1">Uncharacterized protein</fullName>
    </submittedName>
</protein>
<organism evidence="1 2">
    <name type="scientific">Cupriavidus metallidurans (strain ATCC 43123 / DSM 2839 / NBRC 102507 / CH34)</name>
    <name type="common">Ralstonia metallidurans</name>
    <dbReference type="NCBI Taxonomy" id="266264"/>
    <lineage>
        <taxon>Bacteria</taxon>
        <taxon>Pseudomonadati</taxon>
        <taxon>Pseudomonadota</taxon>
        <taxon>Betaproteobacteria</taxon>
        <taxon>Burkholderiales</taxon>
        <taxon>Burkholderiaceae</taxon>
        <taxon>Cupriavidus</taxon>
    </lineage>
</organism>
<evidence type="ECO:0000313" key="2">
    <source>
        <dbReference type="Proteomes" id="UP000002429"/>
    </source>
</evidence>
<geneLocation type="plasmid" evidence="1 2">
    <name>megaplasmid</name>
</geneLocation>
<dbReference type="KEGG" id="rme:Rmet_4304"/>
<dbReference type="Proteomes" id="UP000002429">
    <property type="component" value="Plasmid megaplasmid"/>
</dbReference>
<reference evidence="2" key="1">
    <citation type="journal article" date="2010" name="PLoS ONE">
        <title>The complete genome sequence of Cupriavidus metallidurans strain CH34, a master survivalist in harsh and anthropogenic environments.</title>
        <authorList>
            <person name="Janssen P.J."/>
            <person name="Van Houdt R."/>
            <person name="Moors H."/>
            <person name="Monsieurs P."/>
            <person name="Morin N."/>
            <person name="Michaux A."/>
            <person name="Benotmane M.A."/>
            <person name="Leys N."/>
            <person name="Vallaeys T."/>
            <person name="Lapidus A."/>
            <person name="Monchy S."/>
            <person name="Medigue C."/>
            <person name="Taghavi S."/>
            <person name="McCorkle S."/>
            <person name="Dunn J."/>
            <person name="van der Lelie D."/>
            <person name="Mergeay M."/>
        </authorList>
    </citation>
    <scope>NUCLEOTIDE SEQUENCE [LARGE SCALE GENOMIC DNA]</scope>
    <source>
        <strain evidence="2">ATCC 43123 / DSM 2839 / NBRC 102507 / CH34</strain>
    </source>
</reference>
<proteinExistence type="predicted"/>
<dbReference type="AlphaFoldDB" id="Q1LFA6"/>
<keyword evidence="2" id="KW-1185">Reference proteome</keyword>
<keyword evidence="1" id="KW-0614">Plasmid</keyword>
<name>Q1LFA6_CUPMC</name>